<evidence type="ECO:0000313" key="2">
    <source>
        <dbReference type="Proteomes" id="UP001178507"/>
    </source>
</evidence>
<accession>A0AA36IT90</accession>
<sequence length="196" mass="18903">MHSPAAADLAPAECPHQAADRCRWVERELHREVGSSHGGTQVVGTSAGSGGTRAADMGNVDTLVAGIGLAQQAGTARTCRLVGILGTRAAPGAYLAPVPVGHVGAAVAHGAGEVRVAVHGGAQAEGRAVAHVGALVAADAPAEAGHDADAHGAVACAGAHVGAPACWAAHGAEGCLEASHAGAGSRAEAAAPLRCS</sequence>
<name>A0AA36IT90_9DINO</name>
<keyword evidence="2" id="KW-1185">Reference proteome</keyword>
<protein>
    <submittedName>
        <fullName evidence="1">Uncharacterized protein</fullName>
    </submittedName>
</protein>
<dbReference type="AlphaFoldDB" id="A0AA36IT90"/>
<dbReference type="Proteomes" id="UP001178507">
    <property type="component" value="Unassembled WGS sequence"/>
</dbReference>
<reference evidence="1" key="1">
    <citation type="submission" date="2023-08" db="EMBL/GenBank/DDBJ databases">
        <authorList>
            <person name="Chen Y."/>
            <person name="Shah S."/>
            <person name="Dougan E. K."/>
            <person name="Thang M."/>
            <person name="Chan C."/>
        </authorList>
    </citation>
    <scope>NUCLEOTIDE SEQUENCE</scope>
</reference>
<comment type="caution">
    <text evidence="1">The sequence shown here is derived from an EMBL/GenBank/DDBJ whole genome shotgun (WGS) entry which is preliminary data.</text>
</comment>
<evidence type="ECO:0000313" key="1">
    <source>
        <dbReference type="EMBL" id="CAJ1393490.1"/>
    </source>
</evidence>
<organism evidence="1 2">
    <name type="scientific">Effrenium voratum</name>
    <dbReference type="NCBI Taxonomy" id="2562239"/>
    <lineage>
        <taxon>Eukaryota</taxon>
        <taxon>Sar</taxon>
        <taxon>Alveolata</taxon>
        <taxon>Dinophyceae</taxon>
        <taxon>Suessiales</taxon>
        <taxon>Symbiodiniaceae</taxon>
        <taxon>Effrenium</taxon>
    </lineage>
</organism>
<proteinExistence type="predicted"/>
<gene>
    <name evidence="1" type="ORF">EVOR1521_LOCUS18341</name>
</gene>
<dbReference type="EMBL" id="CAUJNA010002569">
    <property type="protein sequence ID" value="CAJ1393490.1"/>
    <property type="molecule type" value="Genomic_DNA"/>
</dbReference>